<dbReference type="GO" id="GO:0045202">
    <property type="term" value="C:synapse"/>
    <property type="evidence" value="ECO:0007669"/>
    <property type="project" value="GOC"/>
</dbReference>
<organism evidence="3">
    <name type="scientific">Fopius arisanus</name>
    <dbReference type="NCBI Taxonomy" id="64838"/>
    <lineage>
        <taxon>Eukaryota</taxon>
        <taxon>Metazoa</taxon>
        <taxon>Ecdysozoa</taxon>
        <taxon>Arthropoda</taxon>
        <taxon>Hexapoda</taxon>
        <taxon>Insecta</taxon>
        <taxon>Pterygota</taxon>
        <taxon>Neoptera</taxon>
        <taxon>Endopterygota</taxon>
        <taxon>Hymenoptera</taxon>
        <taxon>Apocrita</taxon>
        <taxon>Ichneumonoidea</taxon>
        <taxon>Braconidae</taxon>
        <taxon>Opiinae</taxon>
        <taxon>Fopius</taxon>
    </lineage>
</organism>
<proteinExistence type="predicted"/>
<dbReference type="GO" id="GO:0060271">
    <property type="term" value="P:cilium assembly"/>
    <property type="evidence" value="ECO:0007669"/>
    <property type="project" value="InterPro"/>
</dbReference>
<dbReference type="EMBL" id="GBYB01006559">
    <property type="protein sequence ID" value="JAG76326.1"/>
    <property type="molecule type" value="Transcribed_RNA"/>
</dbReference>
<dbReference type="PANTHER" id="PTHR36170">
    <property type="entry name" value="CENTROSOMAL PROTEIN OF 89 KDA"/>
    <property type="match status" value="1"/>
</dbReference>
<dbReference type="GO" id="GO:0007268">
    <property type="term" value="P:chemical synaptic transmission"/>
    <property type="evidence" value="ECO:0007669"/>
    <property type="project" value="InterPro"/>
</dbReference>
<evidence type="ECO:0000313" key="3">
    <source>
        <dbReference type="EMBL" id="JAG76326.1"/>
    </source>
</evidence>
<feature type="coiled-coil region" evidence="1">
    <location>
        <begin position="557"/>
        <end position="591"/>
    </location>
</feature>
<feature type="compositionally biased region" description="Basic and acidic residues" evidence="2">
    <location>
        <begin position="30"/>
        <end position="40"/>
    </location>
</feature>
<protein>
    <submittedName>
        <fullName evidence="3">CEP89 protein</fullName>
    </submittedName>
</protein>
<reference evidence="3" key="1">
    <citation type="submission" date="2015-01" db="EMBL/GenBank/DDBJ databases">
        <title>Transcriptome Assembly of Fopius arisanus.</title>
        <authorList>
            <person name="Geib S."/>
        </authorList>
    </citation>
    <scope>NUCLEOTIDE SEQUENCE</scope>
</reference>
<feature type="coiled-coil region" evidence="1">
    <location>
        <begin position="234"/>
        <end position="310"/>
    </location>
</feature>
<gene>
    <name evidence="3" type="primary">CEP89</name>
    <name evidence="3" type="ORF">g.25634</name>
</gene>
<accession>A0A0C9QS39</accession>
<feature type="coiled-coil region" evidence="1">
    <location>
        <begin position="350"/>
        <end position="457"/>
    </location>
</feature>
<feature type="region of interest" description="Disordered" evidence="2">
    <location>
        <begin position="192"/>
        <end position="218"/>
    </location>
</feature>
<dbReference type="PANTHER" id="PTHR36170:SF1">
    <property type="entry name" value="CENTROSOMAL PROTEIN OF 89 KDA"/>
    <property type="match status" value="1"/>
</dbReference>
<dbReference type="GO" id="GO:0005814">
    <property type="term" value="C:centriole"/>
    <property type="evidence" value="ECO:0007669"/>
    <property type="project" value="InterPro"/>
</dbReference>
<feature type="coiled-coil region" evidence="1">
    <location>
        <begin position="87"/>
        <end position="149"/>
    </location>
</feature>
<keyword evidence="1" id="KW-0175">Coiled coil</keyword>
<evidence type="ECO:0000256" key="1">
    <source>
        <dbReference type="SAM" id="Coils"/>
    </source>
</evidence>
<dbReference type="InterPro" id="IPR033545">
    <property type="entry name" value="CEP89"/>
</dbReference>
<sequence length="615" mass="71844">MMSYFYGTPINSLEQSSSSKSDKKKHKRRVEKEYELEPVHGSRHRRKHSSRSRCTLKSKGAVKLISDNEKMIAKLQSTPESGFMDELSEKENQLSKCKSRYLKLEKSFQTIELENANLQEALAKNEKDYNKLQSHYEELMKQVQCLGNERTTLVNGYKKIKSENNQMDEDISLLKMLIYKLNVELERYQDRLRSSQVQDDSRSSRVEDSDPGSESRRVAEAWGRVNTHVLAPLLEAYQENLREKDELITQYRHEMDEFSGRCKEIVGENEILRKEIEHYKAEIDKLALDMKTIEENASTIKEENDILTKQASLQKQKLHEIHSIYEKKVESMSQDNNQLHATYIACKTELSNVQGKYEILNEAFEKLKKNSEKTMPVSVHSEAIEECKRLFEELKSQYETEKRKLLGQLKRFEETTPDNEKMLAVVTAERDQLKLLARNLEKNLKRSQYKLESIQSSVCSIQVSRDSFKRQLAKTTAYCDELVGEQERLVSERNELLYLLQEREKENKNIQIMGDNIAQRMNTLKSQLKIVQKGAKEQLDTVEKQMKSQEVGVGRIKSDYHQELHRLKQLLKQKEDVIGKLQREKSATQNNLELVWKTATSEDKRVKDALKNKKT</sequence>
<dbReference type="GO" id="GO:0097539">
    <property type="term" value="C:ciliary transition fiber"/>
    <property type="evidence" value="ECO:0007669"/>
    <property type="project" value="TreeGrafter"/>
</dbReference>
<evidence type="ECO:0000256" key="2">
    <source>
        <dbReference type="SAM" id="MobiDB-lite"/>
    </source>
</evidence>
<feature type="region of interest" description="Disordered" evidence="2">
    <location>
        <begin position="1"/>
        <end position="54"/>
    </location>
</feature>
<feature type="compositionally biased region" description="Basic residues" evidence="2">
    <location>
        <begin position="41"/>
        <end position="54"/>
    </location>
</feature>
<dbReference type="AlphaFoldDB" id="A0A0C9QS39"/>
<dbReference type="GO" id="GO:0007005">
    <property type="term" value="P:mitochondrion organization"/>
    <property type="evidence" value="ECO:0007669"/>
    <property type="project" value="InterPro"/>
</dbReference>
<name>A0A0C9QS39_9HYME</name>